<dbReference type="OrthoDB" id="4174719at2"/>
<dbReference type="AlphaFoldDB" id="H9UMH1"/>
<dbReference type="HAMAP" id="MF_01400">
    <property type="entry name" value="MsrB"/>
    <property type="match status" value="1"/>
</dbReference>
<feature type="domain" description="MsrB" evidence="7">
    <location>
        <begin position="13"/>
        <end position="135"/>
    </location>
</feature>
<comment type="cofactor">
    <cofactor evidence="6">
        <name>Zn(2+)</name>
        <dbReference type="ChEBI" id="CHEBI:29105"/>
    </cofactor>
    <text evidence="6">Binds 1 zinc ion per subunit. The zinc ion is important for the structural integrity of the protein.</text>
</comment>
<dbReference type="PATRIC" id="fig|889378.3.peg.2662"/>
<evidence type="ECO:0000256" key="2">
    <source>
        <dbReference type="ARBA" id="ARBA00022723"/>
    </source>
</evidence>
<gene>
    <name evidence="6" type="primary">msrB</name>
    <name evidence="8" type="ordered locus">Spiaf_2689</name>
</gene>
<keyword evidence="3 6" id="KW-0862">Zinc</keyword>
<dbReference type="GO" id="GO:0030091">
    <property type="term" value="P:protein repair"/>
    <property type="evidence" value="ECO:0007669"/>
    <property type="project" value="InterPro"/>
</dbReference>
<keyword evidence="2 6" id="KW-0479">Metal-binding</keyword>
<dbReference type="Gene3D" id="2.170.150.20">
    <property type="entry name" value="Peptide methionine sulfoxide reductase"/>
    <property type="match status" value="1"/>
</dbReference>
<dbReference type="FunFam" id="2.170.150.20:FF:000001">
    <property type="entry name" value="Peptide methionine sulfoxide reductase MsrB"/>
    <property type="match status" value="1"/>
</dbReference>
<reference evidence="9" key="1">
    <citation type="journal article" date="2013" name="Stand. Genomic Sci.">
        <title>Complete genome sequence of the halophilic bacterium Spirochaeta africana type strain (Z-7692(T)) from the alkaline Lake Magadi in the East African Rift.</title>
        <authorList>
            <person name="Liolos K."/>
            <person name="Abt B."/>
            <person name="Scheuner C."/>
            <person name="Teshima H."/>
            <person name="Held B."/>
            <person name="Lapidus A."/>
            <person name="Nolan M."/>
            <person name="Lucas S."/>
            <person name="Deshpande S."/>
            <person name="Cheng J.F."/>
            <person name="Tapia R."/>
            <person name="Goodwin L.A."/>
            <person name="Pitluck S."/>
            <person name="Pagani I."/>
            <person name="Ivanova N."/>
            <person name="Mavromatis K."/>
            <person name="Mikhailova N."/>
            <person name="Huntemann M."/>
            <person name="Pati A."/>
            <person name="Chen A."/>
            <person name="Palaniappan K."/>
            <person name="Land M."/>
            <person name="Rohde M."/>
            <person name="Tindall B.J."/>
            <person name="Detter J.C."/>
            <person name="Goker M."/>
            <person name="Bristow J."/>
            <person name="Eisen J.A."/>
            <person name="Markowitz V."/>
            <person name="Hugenholtz P."/>
            <person name="Woyke T."/>
            <person name="Klenk H.P."/>
            <person name="Kyrpides N.C."/>
        </authorList>
    </citation>
    <scope>NUCLEOTIDE SEQUENCE</scope>
    <source>
        <strain evidence="9">ATCC 700263 / DSM 8902 / Z-7692</strain>
    </source>
</reference>
<evidence type="ECO:0000256" key="1">
    <source>
        <dbReference type="ARBA" id="ARBA00007174"/>
    </source>
</evidence>
<organism evidence="8 9">
    <name type="scientific">Spirochaeta africana (strain ATCC 700263 / DSM 8902 / Z-7692)</name>
    <dbReference type="NCBI Taxonomy" id="889378"/>
    <lineage>
        <taxon>Bacteria</taxon>
        <taxon>Pseudomonadati</taxon>
        <taxon>Spirochaetota</taxon>
        <taxon>Spirochaetia</taxon>
        <taxon>Spirochaetales</taxon>
        <taxon>Spirochaetaceae</taxon>
        <taxon>Spirochaeta</taxon>
    </lineage>
</organism>
<dbReference type="HOGENOM" id="CLU_031040_8_5_12"/>
<dbReference type="PROSITE" id="PS51790">
    <property type="entry name" value="MSRB"/>
    <property type="match status" value="1"/>
</dbReference>
<evidence type="ECO:0000256" key="3">
    <source>
        <dbReference type="ARBA" id="ARBA00022833"/>
    </source>
</evidence>
<dbReference type="RefSeq" id="WP_014456696.1">
    <property type="nucleotide sequence ID" value="NC_017098.1"/>
</dbReference>
<feature type="binding site" evidence="6">
    <location>
        <position position="104"/>
    </location>
    <ligand>
        <name>Zn(2+)</name>
        <dbReference type="ChEBI" id="CHEBI:29105"/>
    </ligand>
</feature>
<dbReference type="GO" id="GO:0033743">
    <property type="term" value="F:peptide-methionine (R)-S-oxide reductase activity"/>
    <property type="evidence" value="ECO:0007669"/>
    <property type="project" value="UniProtKB-UniRule"/>
</dbReference>
<dbReference type="Proteomes" id="UP000007383">
    <property type="component" value="Chromosome"/>
</dbReference>
<dbReference type="STRING" id="889378.Spiaf_2689"/>
<feature type="binding site" evidence="6">
    <location>
        <position position="55"/>
    </location>
    <ligand>
        <name>Zn(2+)</name>
        <dbReference type="ChEBI" id="CHEBI:29105"/>
    </ligand>
</feature>
<name>H9UMH1_SPIAZ</name>
<evidence type="ECO:0000256" key="6">
    <source>
        <dbReference type="HAMAP-Rule" id="MF_01400"/>
    </source>
</evidence>
<dbReference type="InterPro" id="IPR028427">
    <property type="entry name" value="Met_Sox_Rdtase_MsrB"/>
</dbReference>
<accession>H9UMH1</accession>
<dbReference type="NCBIfam" id="TIGR00357">
    <property type="entry name" value="peptide-methionine (R)-S-oxide reductase MsrB"/>
    <property type="match status" value="1"/>
</dbReference>
<evidence type="ECO:0000313" key="8">
    <source>
        <dbReference type="EMBL" id="AFG38714.1"/>
    </source>
</evidence>
<dbReference type="GO" id="GO:0005737">
    <property type="term" value="C:cytoplasm"/>
    <property type="evidence" value="ECO:0007669"/>
    <property type="project" value="TreeGrafter"/>
</dbReference>
<dbReference type="InterPro" id="IPR011057">
    <property type="entry name" value="Mss4-like_sf"/>
</dbReference>
<keyword evidence="9" id="KW-1185">Reference proteome</keyword>
<dbReference type="EMBL" id="CP003282">
    <property type="protein sequence ID" value="AFG38714.1"/>
    <property type="molecule type" value="Genomic_DNA"/>
</dbReference>
<evidence type="ECO:0000313" key="9">
    <source>
        <dbReference type="Proteomes" id="UP000007383"/>
    </source>
</evidence>
<proteinExistence type="inferred from homology"/>
<protein>
    <recommendedName>
        <fullName evidence="6">Peptide methionine sulfoxide reductase MsrB</fullName>
        <ecNumber evidence="6">1.8.4.12</ecNumber>
    </recommendedName>
    <alternativeName>
        <fullName evidence="6">Peptide-methionine (R)-S-oxide reductase</fullName>
    </alternativeName>
</protein>
<dbReference type="KEGG" id="sfc:Spiaf_2689"/>
<comment type="similarity">
    <text evidence="1 6">Belongs to the MsrB Met sulfoxide reductase family.</text>
</comment>
<dbReference type="eggNOG" id="COG0229">
    <property type="taxonomic scope" value="Bacteria"/>
</dbReference>
<dbReference type="SUPFAM" id="SSF51316">
    <property type="entry name" value="Mss4-like"/>
    <property type="match status" value="1"/>
</dbReference>
<dbReference type="PANTHER" id="PTHR10173">
    <property type="entry name" value="METHIONINE SULFOXIDE REDUCTASE"/>
    <property type="match status" value="1"/>
</dbReference>
<evidence type="ECO:0000259" key="7">
    <source>
        <dbReference type="PROSITE" id="PS51790"/>
    </source>
</evidence>
<evidence type="ECO:0000256" key="5">
    <source>
        <dbReference type="ARBA" id="ARBA00048488"/>
    </source>
</evidence>
<feature type="active site" description="Nucleophile" evidence="6">
    <location>
        <position position="124"/>
    </location>
</feature>
<dbReference type="GO" id="GO:0008270">
    <property type="term" value="F:zinc ion binding"/>
    <property type="evidence" value="ECO:0007669"/>
    <property type="project" value="UniProtKB-UniRule"/>
</dbReference>
<dbReference type="EC" id="1.8.4.12" evidence="6"/>
<dbReference type="Pfam" id="PF01641">
    <property type="entry name" value="SelR"/>
    <property type="match status" value="1"/>
</dbReference>
<evidence type="ECO:0000256" key="4">
    <source>
        <dbReference type="ARBA" id="ARBA00023002"/>
    </source>
</evidence>
<sequence length="140" mass="15856">MNNDHHRSPERSPEEWKQLLDPATYHVTREAGTEPPFSGRYWQHDEPGTYLCICCKTPLFSSQTKYASGCGWPSFYDGMDPGKIEEHRDTSHGMLRTEVRCRTCGAHLGHVFEDGPPPTGLRYCINSLSLEFSPAEESHA</sequence>
<keyword evidence="4 6" id="KW-0560">Oxidoreductase</keyword>
<comment type="catalytic activity">
    <reaction evidence="5 6">
        <text>L-methionyl-[protein] + [thioredoxin]-disulfide + H2O = L-methionyl-(R)-S-oxide-[protein] + [thioredoxin]-dithiol</text>
        <dbReference type="Rhea" id="RHEA:24164"/>
        <dbReference type="Rhea" id="RHEA-COMP:10698"/>
        <dbReference type="Rhea" id="RHEA-COMP:10700"/>
        <dbReference type="Rhea" id="RHEA-COMP:12313"/>
        <dbReference type="Rhea" id="RHEA-COMP:12314"/>
        <dbReference type="ChEBI" id="CHEBI:15377"/>
        <dbReference type="ChEBI" id="CHEBI:16044"/>
        <dbReference type="ChEBI" id="CHEBI:29950"/>
        <dbReference type="ChEBI" id="CHEBI:45764"/>
        <dbReference type="ChEBI" id="CHEBI:50058"/>
        <dbReference type="EC" id="1.8.4.12"/>
    </reaction>
</comment>
<dbReference type="GO" id="GO:0006979">
    <property type="term" value="P:response to oxidative stress"/>
    <property type="evidence" value="ECO:0007669"/>
    <property type="project" value="InterPro"/>
</dbReference>
<feature type="binding site" evidence="6">
    <location>
        <position position="101"/>
    </location>
    <ligand>
        <name>Zn(2+)</name>
        <dbReference type="ChEBI" id="CHEBI:29105"/>
    </ligand>
</feature>
<feature type="binding site" evidence="6">
    <location>
        <position position="52"/>
    </location>
    <ligand>
        <name>Zn(2+)</name>
        <dbReference type="ChEBI" id="CHEBI:29105"/>
    </ligand>
</feature>
<dbReference type="InterPro" id="IPR002579">
    <property type="entry name" value="Met_Sox_Rdtase_MsrB_dom"/>
</dbReference>
<dbReference type="PANTHER" id="PTHR10173:SF52">
    <property type="entry name" value="METHIONINE-R-SULFOXIDE REDUCTASE B1"/>
    <property type="match status" value="1"/>
</dbReference>